<dbReference type="PANTHER" id="PTHR13267">
    <property type="entry name" value="ZINC FINGER PROTEIN 277"/>
    <property type="match status" value="1"/>
</dbReference>
<sequence length="502" mass="58182">MSINDPILKALTFSLGNDLTFEPPPQLPSSSKNTGESSNSSKAVESDSRTNDSFTPSSVLLEEDQRTFCLAPKCMHVFNENICRNGSAQQEALAHLLKEHKMVIENPNEIANLSKYLVYWRERLKSASVTEICVGFATDELGKTPTPNKSRSGISKEPKEANKNDIAQNDGLYYMFSPDLPEDSELRKQLWRKRLDIVLEVNRLEREETTFCRRCLFCREIVNGNRSQCFVHMRDSHSFHIGQPDNLVFVKELLQLLEDKLNRLECLFCEHVYKDKVVLKEHMRKKQHRKISPHNSEYDRFYVVNYLEPGKTWENIGLEDGEDETREEEWVEPSEEKQRNVVCLFCTASDSSYQNVLDHMNTEHLFDFLQITESLDFYHKVKLVNYIRRTVYQISCFICDDRFQDGSLLLSHISEHNINGSLELLPSQEKWNQAEYFFPTYENDEFLTYLDGDNENFDCTSSSDGEGHVIAEDLPSSMTTTSRDFDLAGLAIRYHNEFKSTK</sequence>
<proteinExistence type="inferred from homology"/>
<keyword evidence="8" id="KW-1185">Reference proteome</keyword>
<protein>
    <recommendedName>
        <fullName evidence="6">C2H2-type domain-containing protein</fullName>
    </recommendedName>
</protein>
<comment type="similarity">
    <text evidence="4">Belongs to the ZNF277 family.</text>
</comment>
<comment type="caution">
    <text evidence="7">The sequence shown here is derived from an EMBL/GenBank/DDBJ whole genome shotgun (WGS) entry which is preliminary data.</text>
</comment>
<keyword evidence="3" id="KW-0862">Zinc</keyword>
<evidence type="ECO:0000256" key="1">
    <source>
        <dbReference type="ARBA" id="ARBA00022723"/>
    </source>
</evidence>
<gene>
    <name evidence="7" type="ORF">ODALV1_LOCUS5333</name>
</gene>
<keyword evidence="1" id="KW-0479">Metal-binding</keyword>
<keyword evidence="2" id="KW-0863">Zinc-finger</keyword>
<dbReference type="SUPFAM" id="SSF57667">
    <property type="entry name" value="beta-beta-alpha zinc fingers"/>
    <property type="match status" value="2"/>
</dbReference>
<feature type="domain" description="C2H2-type" evidence="6">
    <location>
        <begin position="396"/>
        <end position="416"/>
    </location>
</feature>
<evidence type="ECO:0000256" key="3">
    <source>
        <dbReference type="ARBA" id="ARBA00022833"/>
    </source>
</evidence>
<organism evidence="7 8">
    <name type="scientific">Orchesella dallaii</name>
    <dbReference type="NCBI Taxonomy" id="48710"/>
    <lineage>
        <taxon>Eukaryota</taxon>
        <taxon>Metazoa</taxon>
        <taxon>Ecdysozoa</taxon>
        <taxon>Arthropoda</taxon>
        <taxon>Hexapoda</taxon>
        <taxon>Collembola</taxon>
        <taxon>Entomobryomorpha</taxon>
        <taxon>Entomobryoidea</taxon>
        <taxon>Orchesellidae</taxon>
        <taxon>Orchesellinae</taxon>
        <taxon>Orchesella</taxon>
    </lineage>
</organism>
<name>A0ABP1PYS9_9HEXA</name>
<evidence type="ECO:0000313" key="7">
    <source>
        <dbReference type="EMBL" id="CAL8082860.1"/>
    </source>
</evidence>
<feature type="region of interest" description="Disordered" evidence="5">
    <location>
        <begin position="17"/>
        <end position="57"/>
    </location>
</feature>
<evidence type="ECO:0000259" key="6">
    <source>
        <dbReference type="PROSITE" id="PS00028"/>
    </source>
</evidence>
<dbReference type="PROSITE" id="PS00028">
    <property type="entry name" value="ZINC_FINGER_C2H2_1"/>
    <property type="match status" value="2"/>
</dbReference>
<dbReference type="SMART" id="SM00355">
    <property type="entry name" value="ZnF_C2H2"/>
    <property type="match status" value="4"/>
</dbReference>
<dbReference type="EMBL" id="CAXLJM020000016">
    <property type="protein sequence ID" value="CAL8082860.1"/>
    <property type="molecule type" value="Genomic_DNA"/>
</dbReference>
<dbReference type="Proteomes" id="UP001642540">
    <property type="component" value="Unassembled WGS sequence"/>
</dbReference>
<dbReference type="InterPro" id="IPR013087">
    <property type="entry name" value="Znf_C2H2_type"/>
</dbReference>
<dbReference type="Pfam" id="PF12756">
    <property type="entry name" value="zf-C2H2_2"/>
    <property type="match status" value="2"/>
</dbReference>
<dbReference type="InterPro" id="IPR040048">
    <property type="entry name" value="ZNF277"/>
</dbReference>
<evidence type="ECO:0000256" key="5">
    <source>
        <dbReference type="SAM" id="MobiDB-lite"/>
    </source>
</evidence>
<dbReference type="InterPro" id="IPR036236">
    <property type="entry name" value="Znf_C2H2_sf"/>
</dbReference>
<accession>A0ABP1PYS9</accession>
<evidence type="ECO:0000313" key="8">
    <source>
        <dbReference type="Proteomes" id="UP001642540"/>
    </source>
</evidence>
<evidence type="ECO:0000256" key="2">
    <source>
        <dbReference type="ARBA" id="ARBA00022771"/>
    </source>
</evidence>
<dbReference type="PANTHER" id="PTHR13267:SF3">
    <property type="entry name" value="ZINC FINGER PROTEIN 277"/>
    <property type="match status" value="1"/>
</dbReference>
<evidence type="ECO:0000256" key="4">
    <source>
        <dbReference type="ARBA" id="ARBA00034119"/>
    </source>
</evidence>
<reference evidence="7 8" key="1">
    <citation type="submission" date="2024-08" db="EMBL/GenBank/DDBJ databases">
        <authorList>
            <person name="Cucini C."/>
            <person name="Frati F."/>
        </authorList>
    </citation>
    <scope>NUCLEOTIDE SEQUENCE [LARGE SCALE GENOMIC DNA]</scope>
</reference>
<feature type="domain" description="C2H2-type" evidence="6">
    <location>
        <begin position="266"/>
        <end position="288"/>
    </location>
</feature>
<dbReference type="InterPro" id="IPR041661">
    <property type="entry name" value="ZN622/Rei1/Reh1_Znf-C2H2"/>
</dbReference>
<feature type="compositionally biased region" description="Low complexity" evidence="5">
    <location>
        <begin position="29"/>
        <end position="42"/>
    </location>
</feature>